<dbReference type="Pfam" id="PF00383">
    <property type="entry name" value="dCMP_cyt_deam_1"/>
    <property type="match status" value="1"/>
</dbReference>
<dbReference type="PANTHER" id="PTHR11079:SF156">
    <property type="entry name" value="INACTIVE TRNA-SPECIFIC ADENOSINE DEAMINASE-LIKE PROTEIN 3-RELATED"/>
    <property type="match status" value="1"/>
</dbReference>
<dbReference type="GO" id="GO:0005737">
    <property type="term" value="C:cytoplasm"/>
    <property type="evidence" value="ECO:0007669"/>
    <property type="project" value="TreeGrafter"/>
</dbReference>
<dbReference type="SUPFAM" id="SSF53927">
    <property type="entry name" value="Cytidine deaminase-like"/>
    <property type="match status" value="1"/>
</dbReference>
<keyword evidence="5" id="KW-1185">Reference proteome</keyword>
<comment type="similarity">
    <text evidence="2">Belongs to the cytidine and deoxycytidylate deaminase family. ADAT3 subfamily.</text>
</comment>
<dbReference type="EMBL" id="CAIF01000005">
    <property type="protein sequence ID" value="CCH40768.1"/>
    <property type="molecule type" value="Genomic_DNA"/>
</dbReference>
<dbReference type="PANTHER" id="PTHR11079">
    <property type="entry name" value="CYTOSINE DEAMINASE FAMILY MEMBER"/>
    <property type="match status" value="1"/>
</dbReference>
<keyword evidence="1" id="KW-0819">tRNA processing</keyword>
<evidence type="ECO:0000313" key="5">
    <source>
        <dbReference type="Proteomes" id="UP000009328"/>
    </source>
</evidence>
<dbReference type="Proteomes" id="UP000009328">
    <property type="component" value="Unassembled WGS sequence"/>
</dbReference>
<dbReference type="GO" id="GO:0052717">
    <property type="term" value="F:tRNA-specific adenosine-34 deaminase activity"/>
    <property type="evidence" value="ECO:0007669"/>
    <property type="project" value="TreeGrafter"/>
</dbReference>
<dbReference type="AlphaFoldDB" id="K0KI08"/>
<dbReference type="HOGENOM" id="CLU_013817_2_0_1"/>
<evidence type="ECO:0000259" key="3">
    <source>
        <dbReference type="PROSITE" id="PS51747"/>
    </source>
</evidence>
<evidence type="ECO:0000256" key="2">
    <source>
        <dbReference type="ARBA" id="ARBA00038160"/>
    </source>
</evidence>
<protein>
    <submittedName>
        <fullName evidence="4">tRNA-specific adenosine deaminase subunit TAD3</fullName>
    </submittedName>
</protein>
<evidence type="ECO:0000256" key="1">
    <source>
        <dbReference type="ARBA" id="ARBA00022694"/>
    </source>
</evidence>
<dbReference type="InterPro" id="IPR016193">
    <property type="entry name" value="Cytidine_deaminase-like"/>
</dbReference>
<feature type="domain" description="CMP/dCMP-type deaminase" evidence="3">
    <location>
        <begin position="154"/>
        <end position="275"/>
    </location>
</feature>
<name>K0KI08_WICCF</name>
<dbReference type="STRING" id="1206466.K0KI08"/>
<gene>
    <name evidence="4" type="ORF">BN7_302</name>
</gene>
<sequence>MVKKINNKIKIDYENCILENSLLQIKNKKNVNNLELIEAWLIDINPIDSPKVLGLIKGLSTNDKRSLLHLKRLQRFGEQLTVILCSTDYLEESEILSSLETQSFTYNNLRTKKVPHHCPGTKELSLKWSREYWPIIWKGNPNDQILNDVKLDINIVKEHLNQIAEESNRTTGETLPIITSIVDPNTNEIVAISKDNRASHPLHHSVMRCIDAVSEKEKEKKQKNQNYDTHYLCNGFHVYTTHEPCSMCSMALIHSRISRLIYLTASPSTGALDPESGDGHTIHDHSLLNSSFEVWKWVGSDHYRLPSLKEEVNA</sequence>
<dbReference type="InterPro" id="IPR002125">
    <property type="entry name" value="CMP_dCMP_dom"/>
</dbReference>
<reference evidence="4 5" key="1">
    <citation type="journal article" date="2012" name="Eukaryot. Cell">
        <title>Draft genome sequence of Wickerhamomyces ciferrii NRRL Y-1031 F-60-10.</title>
        <authorList>
            <person name="Schneider J."/>
            <person name="Andrea H."/>
            <person name="Blom J."/>
            <person name="Jaenicke S."/>
            <person name="Ruckert C."/>
            <person name="Schorsch C."/>
            <person name="Szczepanowski R."/>
            <person name="Farwick M."/>
            <person name="Goesmann A."/>
            <person name="Puhler A."/>
            <person name="Schaffer S."/>
            <person name="Tauch A."/>
            <person name="Kohler T."/>
            <person name="Brinkrolf K."/>
        </authorList>
    </citation>
    <scope>NUCLEOTIDE SEQUENCE [LARGE SCALE GENOMIC DNA]</scope>
    <source>
        <strain evidence="5">ATCC 14091 / BCRC 22168 / CBS 111 / JCM 3599 / NBRC 0793 / NRRL Y-1031 F-60-10</strain>
    </source>
</reference>
<comment type="caution">
    <text evidence="4">The sequence shown here is derived from an EMBL/GenBank/DDBJ whole genome shotgun (WGS) entry which is preliminary data.</text>
</comment>
<dbReference type="eggNOG" id="KOG2771">
    <property type="taxonomic scope" value="Eukaryota"/>
</dbReference>
<dbReference type="InParanoid" id="K0KI08"/>
<dbReference type="Gene3D" id="3.40.140.10">
    <property type="entry name" value="Cytidine Deaminase, domain 2"/>
    <property type="match status" value="1"/>
</dbReference>
<evidence type="ECO:0000313" key="4">
    <source>
        <dbReference type="EMBL" id="CCH40768.1"/>
    </source>
</evidence>
<dbReference type="CDD" id="cd01285">
    <property type="entry name" value="nucleoside_deaminase"/>
    <property type="match status" value="1"/>
</dbReference>
<proteinExistence type="inferred from homology"/>
<accession>K0KI08</accession>
<dbReference type="PROSITE" id="PS51747">
    <property type="entry name" value="CYT_DCMP_DEAMINASES_2"/>
    <property type="match status" value="1"/>
</dbReference>
<dbReference type="GO" id="GO:0008033">
    <property type="term" value="P:tRNA processing"/>
    <property type="evidence" value="ECO:0007669"/>
    <property type="project" value="UniProtKB-KW"/>
</dbReference>
<dbReference type="GO" id="GO:0005634">
    <property type="term" value="C:nucleus"/>
    <property type="evidence" value="ECO:0007669"/>
    <property type="project" value="TreeGrafter"/>
</dbReference>
<organism evidence="4 5">
    <name type="scientific">Wickerhamomyces ciferrii (strain ATCC 14091 / BCRC 22168 / CBS 111 / JCM 3599 / NBRC 0793 / NRRL Y-1031 F-60-10)</name>
    <name type="common">Yeast</name>
    <name type="synonym">Pichia ciferrii</name>
    <dbReference type="NCBI Taxonomy" id="1206466"/>
    <lineage>
        <taxon>Eukaryota</taxon>
        <taxon>Fungi</taxon>
        <taxon>Dikarya</taxon>
        <taxon>Ascomycota</taxon>
        <taxon>Saccharomycotina</taxon>
        <taxon>Saccharomycetes</taxon>
        <taxon>Phaffomycetales</taxon>
        <taxon>Wickerhamomycetaceae</taxon>
        <taxon>Wickerhamomyces</taxon>
    </lineage>
</organism>